<comment type="caution">
    <text evidence="2">The sequence shown here is derived from an EMBL/GenBank/DDBJ whole genome shotgun (WGS) entry which is preliminary data.</text>
</comment>
<name>A0A8H4ANE4_GIGMA</name>
<keyword evidence="3" id="KW-1185">Reference proteome</keyword>
<evidence type="ECO:0000313" key="3">
    <source>
        <dbReference type="Proteomes" id="UP000439903"/>
    </source>
</evidence>
<dbReference type="GO" id="GO:0016740">
    <property type="term" value="F:transferase activity"/>
    <property type="evidence" value="ECO:0007669"/>
    <property type="project" value="UniProtKB-KW"/>
</dbReference>
<keyword evidence="1" id="KW-0812">Transmembrane</keyword>
<reference evidence="2 3" key="1">
    <citation type="journal article" date="2019" name="Environ. Microbiol.">
        <title>At the nexus of three kingdoms: the genome of the mycorrhizal fungus Gigaspora margarita provides insights into plant, endobacterial and fungal interactions.</title>
        <authorList>
            <person name="Venice F."/>
            <person name="Ghignone S."/>
            <person name="Salvioli di Fossalunga A."/>
            <person name="Amselem J."/>
            <person name="Novero M."/>
            <person name="Xianan X."/>
            <person name="Sedzielewska Toro K."/>
            <person name="Morin E."/>
            <person name="Lipzen A."/>
            <person name="Grigoriev I.V."/>
            <person name="Henrissat B."/>
            <person name="Martin F.M."/>
            <person name="Bonfante P."/>
        </authorList>
    </citation>
    <scope>NUCLEOTIDE SEQUENCE [LARGE SCALE GENOMIC DNA]</scope>
    <source>
        <strain evidence="2 3">BEG34</strain>
    </source>
</reference>
<sequence length="327" mass="37871">MTIPISHTFKTLILAFLFFLGIIINTCFYIEPKDVEEIRVELSNKPLESNRPSDKEINRQYCGTDECKFLFGYNFVEQETQSNKHFISFIQIAQLINRAVVLTNVGGSGISSLNNFPFEFYYNIYKLKKKFPKVKFISQSKFQKWTKERYYKPDIIHVLLESSKSNPNFTIQYNTAYIDKLVKERRIDMFDLKLNDSAIFKQIGIGITAGRNEVEKNKLKNFLSDELKNDAEVMLITQEIIRHPMFEKLTPMPYASHVTKAASKLAEKLKPYIAIHWRMEEGQVELMPQCAESLVTYLKNLSLKSGISNFYLATDYPVSVSATVTIQ</sequence>
<protein>
    <submittedName>
        <fullName evidence="2">Proteophosphoglycan 5</fullName>
    </submittedName>
</protein>
<dbReference type="OrthoDB" id="2020419at2759"/>
<organism evidence="2 3">
    <name type="scientific">Gigaspora margarita</name>
    <dbReference type="NCBI Taxonomy" id="4874"/>
    <lineage>
        <taxon>Eukaryota</taxon>
        <taxon>Fungi</taxon>
        <taxon>Fungi incertae sedis</taxon>
        <taxon>Mucoromycota</taxon>
        <taxon>Glomeromycotina</taxon>
        <taxon>Glomeromycetes</taxon>
        <taxon>Diversisporales</taxon>
        <taxon>Gigasporaceae</taxon>
        <taxon>Gigaspora</taxon>
    </lineage>
</organism>
<gene>
    <name evidence="2" type="ORF">F8M41_017168</name>
</gene>
<dbReference type="EMBL" id="WTPW01000390">
    <property type="protein sequence ID" value="KAF0516108.1"/>
    <property type="molecule type" value="Genomic_DNA"/>
</dbReference>
<dbReference type="AlphaFoldDB" id="A0A8H4ANE4"/>
<evidence type="ECO:0000256" key="1">
    <source>
        <dbReference type="SAM" id="Phobius"/>
    </source>
</evidence>
<accession>A0A8H4ANE4</accession>
<proteinExistence type="predicted"/>
<dbReference type="GO" id="GO:0006004">
    <property type="term" value="P:fucose metabolic process"/>
    <property type="evidence" value="ECO:0007669"/>
    <property type="project" value="UniProtKB-KW"/>
</dbReference>
<dbReference type="Proteomes" id="UP000439903">
    <property type="component" value="Unassembled WGS sequence"/>
</dbReference>
<evidence type="ECO:0000313" key="2">
    <source>
        <dbReference type="EMBL" id="KAF0516108.1"/>
    </source>
</evidence>
<keyword evidence="1" id="KW-0472">Membrane</keyword>
<feature type="transmembrane region" description="Helical" evidence="1">
    <location>
        <begin position="12"/>
        <end position="30"/>
    </location>
</feature>
<keyword evidence="1" id="KW-1133">Transmembrane helix</keyword>
<dbReference type="Gene3D" id="3.40.50.11350">
    <property type="match status" value="1"/>
</dbReference>